<dbReference type="GeneID" id="36511617"/>
<dbReference type="InterPro" id="IPR052710">
    <property type="entry name" value="CAAX_protease"/>
</dbReference>
<keyword evidence="4" id="KW-1185">Reference proteome</keyword>
<keyword evidence="1" id="KW-0812">Transmembrane</keyword>
<reference evidence="3 4" key="1">
    <citation type="submission" date="2018-04" db="EMBL/GenBank/DDBJ databases">
        <title>Halococcoides cellulosivorans gen. nov., sp. nov., an extremely halophilic cellulose-utilizing haloarchaeon from hypersaline lakes.</title>
        <authorList>
            <person name="Sorokin D.Y."/>
            <person name="Toshchakov S.V."/>
            <person name="Samarov N.I."/>
            <person name="Korzhenkov A."/>
            <person name="Kublanov I.V."/>
        </authorList>
    </citation>
    <scope>NUCLEOTIDE SEQUENCE [LARGE SCALE GENOMIC DNA]</scope>
    <source>
        <strain evidence="3 4">HArcel1</strain>
    </source>
</reference>
<feature type="transmembrane region" description="Helical" evidence="1">
    <location>
        <begin position="55"/>
        <end position="79"/>
    </location>
</feature>
<dbReference type="GO" id="GO:0080120">
    <property type="term" value="P:CAAX-box protein maturation"/>
    <property type="evidence" value="ECO:0007669"/>
    <property type="project" value="UniProtKB-ARBA"/>
</dbReference>
<evidence type="ECO:0000256" key="1">
    <source>
        <dbReference type="SAM" id="Phobius"/>
    </source>
</evidence>
<feature type="transmembrane region" description="Helical" evidence="1">
    <location>
        <begin position="174"/>
        <end position="195"/>
    </location>
</feature>
<keyword evidence="1" id="KW-1133">Transmembrane helix</keyword>
<evidence type="ECO:0000313" key="3">
    <source>
        <dbReference type="EMBL" id="AWB26911.1"/>
    </source>
</evidence>
<dbReference type="AlphaFoldDB" id="A0A2R4WZF2"/>
<dbReference type="PANTHER" id="PTHR36435">
    <property type="entry name" value="SLR1288 PROTEIN"/>
    <property type="match status" value="1"/>
</dbReference>
<evidence type="ECO:0000313" key="4">
    <source>
        <dbReference type="Proteomes" id="UP000244727"/>
    </source>
</evidence>
<dbReference type="KEGG" id="harc:HARCEL1_03880"/>
<feature type="transmembrane region" description="Helical" evidence="1">
    <location>
        <begin position="207"/>
        <end position="227"/>
    </location>
</feature>
<accession>A0A2R4WZF2</accession>
<dbReference type="EMBL" id="CP028858">
    <property type="protein sequence ID" value="AWB26911.1"/>
    <property type="molecule type" value="Genomic_DNA"/>
</dbReference>
<gene>
    <name evidence="3" type="ORF">HARCEL1_03880</name>
</gene>
<dbReference type="RefSeq" id="WP_108381280.1">
    <property type="nucleotide sequence ID" value="NZ_CP028858.1"/>
</dbReference>
<keyword evidence="1" id="KW-0472">Membrane</keyword>
<feature type="transmembrane region" description="Helical" evidence="1">
    <location>
        <begin position="12"/>
        <end position="35"/>
    </location>
</feature>
<proteinExistence type="predicted"/>
<evidence type="ECO:0000259" key="2">
    <source>
        <dbReference type="Pfam" id="PF02517"/>
    </source>
</evidence>
<dbReference type="Proteomes" id="UP000244727">
    <property type="component" value="Chromosome"/>
</dbReference>
<sequence length="266" mass="28216">MVTLGPRERERLVALGWGTLAVVVATILVGVVFAWSQFLGLVTDLGTAPLALPSVVQFTLLIVVAELLGYGVASLLIVVVSRRLDRPLVRVRVPTLFDLALVAGGSVLSIAILYTFSFLMLWLGIDASSHQIAEMGQRSPYIFLVGAVLSIPVIGLAEELFFRGVVQDLLGEATPTSVAVVVASVLFAVPHLFSYLPQGGALTVADYQAAAVSLVMLFVIGLVLGAIYEISDNVVVPTVVHGVFNGYQFLLVFVVTIAGLDQLALL</sequence>
<dbReference type="GO" id="GO:0004175">
    <property type="term" value="F:endopeptidase activity"/>
    <property type="evidence" value="ECO:0007669"/>
    <property type="project" value="UniProtKB-ARBA"/>
</dbReference>
<protein>
    <recommendedName>
        <fullName evidence="2">CAAX prenyl protease 2/Lysostaphin resistance protein A-like domain-containing protein</fullName>
    </recommendedName>
</protein>
<dbReference type="PANTHER" id="PTHR36435:SF1">
    <property type="entry name" value="CAAX AMINO TERMINAL PROTEASE FAMILY PROTEIN"/>
    <property type="match status" value="1"/>
</dbReference>
<feature type="transmembrane region" description="Helical" evidence="1">
    <location>
        <begin position="141"/>
        <end position="162"/>
    </location>
</feature>
<dbReference type="Pfam" id="PF02517">
    <property type="entry name" value="Rce1-like"/>
    <property type="match status" value="1"/>
</dbReference>
<feature type="transmembrane region" description="Helical" evidence="1">
    <location>
        <begin position="239"/>
        <end position="260"/>
    </location>
</feature>
<organism evidence="3 4">
    <name type="scientific">Halococcoides cellulosivorans</name>
    <dbReference type="NCBI Taxonomy" id="1679096"/>
    <lineage>
        <taxon>Archaea</taxon>
        <taxon>Methanobacteriati</taxon>
        <taxon>Methanobacteriota</taxon>
        <taxon>Stenosarchaea group</taxon>
        <taxon>Halobacteria</taxon>
        <taxon>Halobacteriales</taxon>
        <taxon>Haloarculaceae</taxon>
        <taxon>Halococcoides</taxon>
    </lineage>
</organism>
<feature type="transmembrane region" description="Helical" evidence="1">
    <location>
        <begin position="99"/>
        <end position="121"/>
    </location>
</feature>
<dbReference type="InterPro" id="IPR003675">
    <property type="entry name" value="Rce1/LyrA-like_dom"/>
</dbReference>
<name>A0A2R4WZF2_9EURY</name>
<feature type="domain" description="CAAX prenyl protease 2/Lysostaphin resistance protein A-like" evidence="2">
    <location>
        <begin position="143"/>
        <end position="246"/>
    </location>
</feature>